<sequence>MTTPIQILEYVDQHGNCAFRDWFNYLDSVSAARVAMYLERVAQGNFSNVAPIGAGLSEIKINVGPGYRVYFAKKGSTILILLGGSNKKDQSQAIEKAKQLWEEYKALVKQEKNKL</sequence>
<protein>
    <recommendedName>
        <fullName evidence="2">Addiction module killer protein</fullName>
    </recommendedName>
</protein>
<evidence type="ECO:0008006" key="2">
    <source>
        <dbReference type="Google" id="ProtNLM"/>
    </source>
</evidence>
<accession>Q3AR08</accession>
<evidence type="ECO:0000313" key="1">
    <source>
        <dbReference type="EMBL" id="ABB28567.1"/>
    </source>
</evidence>
<dbReference type="STRING" id="340177.Cag_1307"/>
<dbReference type="eggNOG" id="COG3657">
    <property type="taxonomic scope" value="Bacteria"/>
</dbReference>
<gene>
    <name evidence="1" type="ordered locus">Cag_1307</name>
</gene>
<dbReference type="EMBL" id="CP000108">
    <property type="protein sequence ID" value="ABB28567.1"/>
    <property type="molecule type" value="Genomic_DNA"/>
</dbReference>
<name>Q3AR08_CHLCH</name>
<dbReference type="PIRSF" id="PIRSF028744">
    <property type="entry name" value="Addict_mod_HI1419"/>
    <property type="match status" value="1"/>
</dbReference>
<dbReference type="OrthoDB" id="9800258at2"/>
<dbReference type="HOGENOM" id="CLU_152445_1_1_10"/>
<dbReference type="AlphaFoldDB" id="Q3AR08"/>
<dbReference type="KEGG" id="cch:Cag_1307"/>
<proteinExistence type="predicted"/>
<dbReference type="PANTHER" id="PTHR41791:SF1">
    <property type="entry name" value="SSL7039 PROTEIN"/>
    <property type="match status" value="1"/>
</dbReference>
<dbReference type="NCBIfam" id="TIGR02683">
    <property type="entry name" value="upstrm_HI1419"/>
    <property type="match status" value="1"/>
</dbReference>
<dbReference type="InterPro" id="IPR014056">
    <property type="entry name" value="TypeIITA-like_toxin_pred"/>
</dbReference>
<dbReference type="PANTHER" id="PTHR41791">
    <property type="entry name" value="SSL7039 PROTEIN"/>
    <property type="match status" value="1"/>
</dbReference>
<organism evidence="1">
    <name type="scientific">Chlorobium chlorochromatii (strain CaD3)</name>
    <dbReference type="NCBI Taxonomy" id="340177"/>
    <lineage>
        <taxon>Bacteria</taxon>
        <taxon>Pseudomonadati</taxon>
        <taxon>Chlorobiota</taxon>
        <taxon>Chlorobiia</taxon>
        <taxon>Chlorobiales</taxon>
        <taxon>Chlorobiaceae</taxon>
        <taxon>Chlorobium/Pelodictyon group</taxon>
        <taxon>Chlorobium</taxon>
    </lineage>
</organism>
<reference evidence="1" key="1">
    <citation type="submission" date="2005-08" db="EMBL/GenBank/DDBJ databases">
        <title>Complete sequence of Chlorobium chlorochromatii CaD3.</title>
        <authorList>
            <person name="Copeland A."/>
            <person name="Lucas S."/>
            <person name="Lapidus A."/>
            <person name="Barry K."/>
            <person name="Detter J.C."/>
            <person name="Glavina T."/>
            <person name="Hammon N."/>
            <person name="Israni S."/>
            <person name="Pitluck S."/>
            <person name="Bryant D."/>
            <person name="Schmutz J."/>
            <person name="Larimer F."/>
            <person name="Land M."/>
            <person name="Kyrpides N."/>
            <person name="Ivanova N."/>
            <person name="Richardson P."/>
        </authorList>
    </citation>
    <scope>NUCLEOTIDE SEQUENCE [LARGE SCALE GENOMIC DNA]</scope>
    <source>
        <strain evidence="1">CaD3</strain>
    </source>
</reference>